<evidence type="ECO:0000259" key="2">
    <source>
        <dbReference type="Pfam" id="PF01370"/>
    </source>
</evidence>
<dbReference type="PANTHER" id="PTHR43000">
    <property type="entry name" value="DTDP-D-GLUCOSE 4,6-DEHYDRATASE-RELATED"/>
    <property type="match status" value="1"/>
</dbReference>
<accession>A0A9X2I8H6</accession>
<evidence type="ECO:0000256" key="1">
    <source>
        <dbReference type="ARBA" id="ARBA00007637"/>
    </source>
</evidence>
<sequence length="298" mass="34031">MKKALVTGGLGFIGFHMAERLLLEGKEVIIVDKMATEETKVDQEEKWLRIGRNHLVTLIDEKLEDVNLEKVLKDVDVIYHFAAATSSDSKWPKLAKVIEDNVNLTKKLVKAMPKKATLIYASTVEVYGERPGKITERTPTNPTSAYGITKLASERLIEKECKERGIAYQIVRLPTIYGPWQRADMTYQQILLGKKELEIDRSTLDVIYVEDCVEAFLLAASIDNRNEIFHLSSGQEGTWYEGLRLLGRQEITKQNRIRTTLSNEKSTTLLGFTPKTTLEKGLAKQREHVKQWQNQQRL</sequence>
<dbReference type="Pfam" id="PF01370">
    <property type="entry name" value="Epimerase"/>
    <property type="match status" value="1"/>
</dbReference>
<dbReference type="Proteomes" id="UP001139150">
    <property type="component" value="Unassembled WGS sequence"/>
</dbReference>
<comment type="similarity">
    <text evidence="1">Belongs to the NAD(P)-dependent epimerase/dehydratase family.</text>
</comment>
<dbReference type="AlphaFoldDB" id="A0A9X2I8H6"/>
<keyword evidence="4" id="KW-1185">Reference proteome</keyword>
<proteinExistence type="inferred from homology"/>
<name>A0A9X2I8H6_9BACI</name>
<dbReference type="RefSeq" id="WP_250097085.1">
    <property type="nucleotide sequence ID" value="NZ_JAKRYL010000013.1"/>
</dbReference>
<protein>
    <submittedName>
        <fullName evidence="3">NAD(P)-dependent oxidoreductase</fullName>
    </submittedName>
</protein>
<gene>
    <name evidence="3" type="ORF">MF646_13785</name>
</gene>
<dbReference type="CDD" id="cd08946">
    <property type="entry name" value="SDR_e"/>
    <property type="match status" value="1"/>
</dbReference>
<comment type="caution">
    <text evidence="3">The sequence shown here is derived from an EMBL/GenBank/DDBJ whole genome shotgun (WGS) entry which is preliminary data.</text>
</comment>
<dbReference type="EMBL" id="JAKRYL010000013">
    <property type="protein sequence ID" value="MCL7748195.1"/>
    <property type="molecule type" value="Genomic_DNA"/>
</dbReference>
<evidence type="ECO:0000313" key="4">
    <source>
        <dbReference type="Proteomes" id="UP001139150"/>
    </source>
</evidence>
<dbReference type="InterPro" id="IPR001509">
    <property type="entry name" value="Epimerase_deHydtase"/>
</dbReference>
<reference evidence="3" key="1">
    <citation type="submission" date="2022-02" db="EMBL/GenBank/DDBJ databases">
        <title>Halalkalibacter sp. nov. isolated from Lonar Lake, India.</title>
        <authorList>
            <person name="Joshi A."/>
            <person name="Thite S."/>
            <person name="Lodha T."/>
        </authorList>
    </citation>
    <scope>NUCLEOTIDE SEQUENCE</scope>
    <source>
        <strain evidence="3">MEB205</strain>
    </source>
</reference>
<dbReference type="SUPFAM" id="SSF51735">
    <property type="entry name" value="NAD(P)-binding Rossmann-fold domains"/>
    <property type="match status" value="1"/>
</dbReference>
<feature type="domain" description="NAD-dependent epimerase/dehydratase" evidence="2">
    <location>
        <begin position="4"/>
        <end position="222"/>
    </location>
</feature>
<dbReference type="Gene3D" id="3.40.50.720">
    <property type="entry name" value="NAD(P)-binding Rossmann-like Domain"/>
    <property type="match status" value="1"/>
</dbReference>
<organism evidence="3 4">
    <name type="scientific">Halalkalibacter alkaliphilus</name>
    <dbReference type="NCBI Taxonomy" id="2917993"/>
    <lineage>
        <taxon>Bacteria</taxon>
        <taxon>Bacillati</taxon>
        <taxon>Bacillota</taxon>
        <taxon>Bacilli</taxon>
        <taxon>Bacillales</taxon>
        <taxon>Bacillaceae</taxon>
        <taxon>Halalkalibacter</taxon>
    </lineage>
</organism>
<dbReference type="InterPro" id="IPR036291">
    <property type="entry name" value="NAD(P)-bd_dom_sf"/>
</dbReference>
<evidence type="ECO:0000313" key="3">
    <source>
        <dbReference type="EMBL" id="MCL7748195.1"/>
    </source>
</evidence>